<dbReference type="NCBIfam" id="TIGR03356">
    <property type="entry name" value="BGL"/>
    <property type="match status" value="1"/>
</dbReference>
<keyword evidence="6" id="KW-0119">Carbohydrate metabolism</keyword>
<evidence type="ECO:0000313" key="11">
    <source>
        <dbReference type="Proteomes" id="UP001316384"/>
    </source>
</evidence>
<evidence type="ECO:0000256" key="2">
    <source>
        <dbReference type="ARBA" id="ARBA00010838"/>
    </source>
</evidence>
<dbReference type="EMBL" id="CP101987">
    <property type="protein sequence ID" value="UUI72068.1"/>
    <property type="molecule type" value="Genomic_DNA"/>
</dbReference>
<evidence type="ECO:0000256" key="4">
    <source>
        <dbReference type="ARBA" id="ARBA00022801"/>
    </source>
</evidence>
<organism evidence="10 11">
    <name type="scientific">Cellulomonas xiejunii</name>
    <dbReference type="NCBI Taxonomy" id="2968083"/>
    <lineage>
        <taxon>Bacteria</taxon>
        <taxon>Bacillati</taxon>
        <taxon>Actinomycetota</taxon>
        <taxon>Actinomycetes</taxon>
        <taxon>Micrococcales</taxon>
        <taxon>Cellulomonadaceae</taxon>
        <taxon>Cellulomonas</taxon>
    </lineage>
</organism>
<dbReference type="Gene3D" id="3.20.20.80">
    <property type="entry name" value="Glycosidases"/>
    <property type="match status" value="1"/>
</dbReference>
<comment type="similarity">
    <text evidence="2 9">Belongs to the glycosyl hydrolase 1 family.</text>
</comment>
<proteinExistence type="inferred from homology"/>
<dbReference type="RefSeq" id="WP_227577102.1">
    <property type="nucleotide sequence ID" value="NZ_CP101987.1"/>
</dbReference>
<comment type="catalytic activity">
    <reaction evidence="1 9">
        <text>Hydrolysis of terminal, non-reducing beta-D-glucosyl residues with release of beta-D-glucose.</text>
        <dbReference type="EC" id="3.2.1.21"/>
    </reaction>
</comment>
<evidence type="ECO:0000256" key="3">
    <source>
        <dbReference type="ARBA" id="ARBA00012744"/>
    </source>
</evidence>
<dbReference type="GO" id="GO:0008422">
    <property type="term" value="F:beta-glucosidase activity"/>
    <property type="evidence" value="ECO:0007669"/>
    <property type="project" value="UniProtKB-EC"/>
</dbReference>
<evidence type="ECO:0000256" key="7">
    <source>
        <dbReference type="ARBA" id="ARBA00023295"/>
    </source>
</evidence>
<dbReference type="InterPro" id="IPR001360">
    <property type="entry name" value="Glyco_hydro_1"/>
</dbReference>
<dbReference type="PRINTS" id="PR00131">
    <property type="entry name" value="GLHYDRLASE1"/>
</dbReference>
<protein>
    <recommendedName>
        <fullName evidence="3 9">Beta-glucosidase</fullName>
        <ecNumber evidence="3 9">3.2.1.21</ecNumber>
    </recommendedName>
</protein>
<dbReference type="PANTHER" id="PTHR10353">
    <property type="entry name" value="GLYCOSYL HYDROLASE"/>
    <property type="match status" value="1"/>
</dbReference>
<accession>A0ABY5KUQ5</accession>
<keyword evidence="5" id="KW-0136">Cellulose degradation</keyword>
<evidence type="ECO:0000256" key="6">
    <source>
        <dbReference type="ARBA" id="ARBA00023277"/>
    </source>
</evidence>
<dbReference type="EC" id="3.2.1.21" evidence="3 9"/>
<gene>
    <name evidence="10" type="ORF">NP048_00935</name>
</gene>
<keyword evidence="7 9" id="KW-0326">Glycosidase</keyword>
<dbReference type="PANTHER" id="PTHR10353:SF36">
    <property type="entry name" value="LP05116P"/>
    <property type="match status" value="1"/>
</dbReference>
<dbReference type="Proteomes" id="UP001316384">
    <property type="component" value="Chromosome"/>
</dbReference>
<evidence type="ECO:0000256" key="5">
    <source>
        <dbReference type="ARBA" id="ARBA00023001"/>
    </source>
</evidence>
<dbReference type="InterPro" id="IPR033132">
    <property type="entry name" value="GH_1_N_CS"/>
</dbReference>
<evidence type="ECO:0000313" key="10">
    <source>
        <dbReference type="EMBL" id="UUI72068.1"/>
    </source>
</evidence>
<keyword evidence="4 9" id="KW-0378">Hydrolase</keyword>
<evidence type="ECO:0000256" key="8">
    <source>
        <dbReference type="ARBA" id="ARBA00023326"/>
    </source>
</evidence>
<keyword evidence="11" id="KW-1185">Reference proteome</keyword>
<dbReference type="InterPro" id="IPR017736">
    <property type="entry name" value="Glyco_hydro_1_beta-glucosidase"/>
</dbReference>
<evidence type="ECO:0000256" key="9">
    <source>
        <dbReference type="RuleBase" id="RU361175"/>
    </source>
</evidence>
<name>A0ABY5KUQ5_9CELL</name>
<dbReference type="Pfam" id="PF00232">
    <property type="entry name" value="Glyco_hydro_1"/>
    <property type="match status" value="1"/>
</dbReference>
<reference evidence="10 11" key="1">
    <citation type="submission" date="2022-07" db="EMBL/GenBank/DDBJ databases">
        <title>Novel species in genus cellulomonas.</title>
        <authorList>
            <person name="Ye L."/>
        </authorList>
    </citation>
    <scope>NUCLEOTIDE SEQUENCE [LARGE SCALE GENOMIC DNA]</scope>
    <source>
        <strain evidence="11">zg-B89</strain>
    </source>
</reference>
<dbReference type="SUPFAM" id="SSF51445">
    <property type="entry name" value="(Trans)glycosidases"/>
    <property type="match status" value="1"/>
</dbReference>
<dbReference type="PROSITE" id="PS00653">
    <property type="entry name" value="GLYCOSYL_HYDROL_F1_2"/>
    <property type="match status" value="1"/>
</dbReference>
<sequence>MTTVTADRSRFPQDFAWGTATASYQVEGATDVDGRGPSIWDTFTRVPGAIADGRTGDLADDHYRRFREDVAMLADLGTNAYRFSIAWPRIQADGTGPANPAGLRFYRELSEALLERGITPWVTLYHWDLPQALEDRGGWLERDTAQRFGEYAALVVDELGDVIDHWATLNEPWCSAFLGYAGGVHAPGRRLGSQAARAAHHLLLGHGLGMQAIRAARPEATAGVVLNLYSVRAASESAADQDAARRVDGLQNRFFLEPLLGEGYPADVLEDLGETEWFAQNEADAELIAAPIDFLGINYYSRHVVAAPPLGVALPGAAAAGLAWPGSESVQMVDTGAPRTQMGWPIHPEGMVDVLEMAHCRRPDLPLYITENGSAYPDEVVDGEIEDEGRRRYLEQHVLACSAALQQGLPLKGYFAWTSMDNFEWAWGYSRRFGLVHVDYDTQKRTVKRSGKWFARFLGGAAGDA</sequence>
<dbReference type="InterPro" id="IPR017853">
    <property type="entry name" value="GH"/>
</dbReference>
<evidence type="ECO:0000256" key="1">
    <source>
        <dbReference type="ARBA" id="ARBA00000448"/>
    </source>
</evidence>
<keyword evidence="8" id="KW-0624">Polysaccharide degradation</keyword>